<feature type="non-terminal residue" evidence="5">
    <location>
        <position position="256"/>
    </location>
</feature>
<dbReference type="Pfam" id="PF05970">
    <property type="entry name" value="PIF1"/>
    <property type="match status" value="1"/>
</dbReference>
<evidence type="ECO:0000259" key="3">
    <source>
        <dbReference type="Pfam" id="PF05970"/>
    </source>
</evidence>
<feature type="domain" description="DNA helicase Pif1-like DEAD-box helicase" evidence="3">
    <location>
        <begin position="190"/>
        <end position="256"/>
    </location>
</feature>
<evidence type="ECO:0000259" key="4">
    <source>
        <dbReference type="Pfam" id="PF25344"/>
    </source>
</evidence>
<evidence type="ECO:0000313" key="6">
    <source>
        <dbReference type="Proteomes" id="UP001152795"/>
    </source>
</evidence>
<keyword evidence="2" id="KW-0234">DNA repair</keyword>
<keyword evidence="2" id="KW-0233">DNA recombination</keyword>
<protein>
    <recommendedName>
        <fullName evidence="2">ATP-dependent DNA helicase</fullName>
        <ecNumber evidence="2">5.6.2.3</ecNumber>
    </recommendedName>
</protein>
<evidence type="ECO:0000313" key="5">
    <source>
        <dbReference type="EMBL" id="CAB4045580.1"/>
    </source>
</evidence>
<dbReference type="GO" id="GO:0006310">
    <property type="term" value="P:DNA recombination"/>
    <property type="evidence" value="ECO:0007669"/>
    <property type="project" value="UniProtKB-KW"/>
</dbReference>
<comment type="catalytic activity">
    <reaction evidence="2">
        <text>ATP + H2O = ADP + phosphate + H(+)</text>
        <dbReference type="Rhea" id="RHEA:13065"/>
        <dbReference type="ChEBI" id="CHEBI:15377"/>
        <dbReference type="ChEBI" id="CHEBI:15378"/>
        <dbReference type="ChEBI" id="CHEBI:30616"/>
        <dbReference type="ChEBI" id="CHEBI:43474"/>
        <dbReference type="ChEBI" id="CHEBI:456216"/>
        <dbReference type="EC" id="5.6.2.3"/>
    </reaction>
</comment>
<feature type="domain" description="PIF1/LRR1 pleckstrin homology" evidence="4">
    <location>
        <begin position="5"/>
        <end position="108"/>
    </location>
</feature>
<accession>A0A6S7KTZ0</accession>
<dbReference type="PANTHER" id="PTHR47642">
    <property type="entry name" value="ATP-DEPENDENT DNA HELICASE"/>
    <property type="match status" value="1"/>
</dbReference>
<proteinExistence type="inferred from homology"/>
<dbReference type="Pfam" id="PF25344">
    <property type="entry name" value="PH_LRR1"/>
    <property type="match status" value="1"/>
</dbReference>
<keyword evidence="2" id="KW-0378">Hydrolase</keyword>
<keyword evidence="2" id="KW-0067">ATP-binding</keyword>
<comment type="caution">
    <text evidence="5">The sequence shown here is derived from an EMBL/GenBank/DDBJ whole genome shotgun (WGS) entry which is preliminary data.</text>
</comment>
<dbReference type="GO" id="GO:0000723">
    <property type="term" value="P:telomere maintenance"/>
    <property type="evidence" value="ECO:0007669"/>
    <property type="project" value="InterPro"/>
</dbReference>
<dbReference type="PANTHER" id="PTHR47642:SF7">
    <property type="entry name" value="ATP-DEPENDENT DNA HELICASE PIF1"/>
    <property type="match status" value="1"/>
</dbReference>
<organism evidence="5 6">
    <name type="scientific">Paramuricea clavata</name>
    <name type="common">Red gorgonian</name>
    <name type="synonym">Violescent sea-whip</name>
    <dbReference type="NCBI Taxonomy" id="317549"/>
    <lineage>
        <taxon>Eukaryota</taxon>
        <taxon>Metazoa</taxon>
        <taxon>Cnidaria</taxon>
        <taxon>Anthozoa</taxon>
        <taxon>Octocorallia</taxon>
        <taxon>Malacalcyonacea</taxon>
        <taxon>Plexauridae</taxon>
        <taxon>Paramuricea</taxon>
    </lineage>
</organism>
<dbReference type="OrthoDB" id="272985at2759"/>
<keyword evidence="6" id="KW-1185">Reference proteome</keyword>
<dbReference type="InterPro" id="IPR010285">
    <property type="entry name" value="DNA_helicase_pif1-like_DEAD"/>
</dbReference>
<comment type="similarity">
    <text evidence="2">Belongs to the helicase family.</text>
</comment>
<dbReference type="InterPro" id="IPR051055">
    <property type="entry name" value="PIF1_helicase"/>
</dbReference>
<dbReference type="Proteomes" id="UP001152795">
    <property type="component" value="Unassembled WGS sequence"/>
</dbReference>
<dbReference type="EMBL" id="CACRXK020040413">
    <property type="protein sequence ID" value="CAB4045580.1"/>
    <property type="molecule type" value="Genomic_DNA"/>
</dbReference>
<dbReference type="SUPFAM" id="SSF52540">
    <property type="entry name" value="P-loop containing nucleoside triphosphate hydrolases"/>
    <property type="match status" value="1"/>
</dbReference>
<gene>
    <name evidence="5" type="ORF">PACLA_8A073527</name>
</gene>
<name>A0A6S7KTZ0_PARCT</name>
<sequence>MDASELQCTANVEKLNGQGVVLRRNVYKSCTTILGRDQFGDIQLRIAAKQQIVQNFLLKDINIFRRFVKEGKATIKLLTQNVLVMLSNCPPDKLAAFLACLKVKLAVKTNEGFTGDRKRLRSELPRSFEHISPLVENDLTKAKENIAPATLHDKTPKRKRCEGPSDNVPRKKLMITSNNATKKPAKSSVKLNKSQLSVLNAVKCGQSVFITGSGGTGKSFLLKKIIGLLPPHNTFVTASTGVAACQIGGMTLHSFA</sequence>
<reference evidence="5" key="1">
    <citation type="submission" date="2020-04" db="EMBL/GenBank/DDBJ databases">
        <authorList>
            <person name="Alioto T."/>
            <person name="Alioto T."/>
            <person name="Gomez Garrido J."/>
        </authorList>
    </citation>
    <scope>NUCLEOTIDE SEQUENCE</scope>
    <source>
        <strain evidence="5">A484AB</strain>
    </source>
</reference>
<comment type="cofactor">
    <cofactor evidence="2">
        <name>Mg(2+)</name>
        <dbReference type="ChEBI" id="CHEBI:18420"/>
    </cofactor>
</comment>
<dbReference type="AlphaFoldDB" id="A0A6S7KTZ0"/>
<keyword evidence="2" id="KW-0227">DNA damage</keyword>
<dbReference type="GO" id="GO:0005524">
    <property type="term" value="F:ATP binding"/>
    <property type="evidence" value="ECO:0007669"/>
    <property type="project" value="UniProtKB-KW"/>
</dbReference>
<evidence type="ECO:0000256" key="1">
    <source>
        <dbReference type="ARBA" id="ARBA00023242"/>
    </source>
</evidence>
<dbReference type="Gene3D" id="3.40.50.300">
    <property type="entry name" value="P-loop containing nucleotide triphosphate hydrolases"/>
    <property type="match status" value="1"/>
</dbReference>
<dbReference type="EC" id="5.6.2.3" evidence="2"/>
<dbReference type="GO" id="GO:0016787">
    <property type="term" value="F:hydrolase activity"/>
    <property type="evidence" value="ECO:0007669"/>
    <property type="project" value="UniProtKB-KW"/>
</dbReference>
<evidence type="ECO:0000256" key="2">
    <source>
        <dbReference type="RuleBase" id="RU363044"/>
    </source>
</evidence>
<dbReference type="GO" id="GO:0043139">
    <property type="term" value="F:5'-3' DNA helicase activity"/>
    <property type="evidence" value="ECO:0007669"/>
    <property type="project" value="UniProtKB-EC"/>
</dbReference>
<dbReference type="InterPro" id="IPR027417">
    <property type="entry name" value="P-loop_NTPase"/>
</dbReference>
<keyword evidence="2 5" id="KW-0347">Helicase</keyword>
<dbReference type="InterPro" id="IPR057437">
    <property type="entry name" value="PIF1/LRR1_PH"/>
</dbReference>
<keyword evidence="1" id="KW-0539">Nucleus</keyword>
<keyword evidence="2" id="KW-0547">Nucleotide-binding</keyword>
<dbReference type="GO" id="GO:0006281">
    <property type="term" value="P:DNA repair"/>
    <property type="evidence" value="ECO:0007669"/>
    <property type="project" value="UniProtKB-KW"/>
</dbReference>